<dbReference type="InterPro" id="IPR003593">
    <property type="entry name" value="AAA+_ATPase"/>
</dbReference>
<organism evidence="6 7">
    <name type="scientific">Legionella fallonii LLAP-10</name>
    <dbReference type="NCBI Taxonomy" id="1212491"/>
    <lineage>
        <taxon>Bacteria</taxon>
        <taxon>Pseudomonadati</taxon>
        <taxon>Pseudomonadota</taxon>
        <taxon>Gammaproteobacteria</taxon>
        <taxon>Legionellales</taxon>
        <taxon>Legionellaceae</taxon>
        <taxon>Legionella</taxon>
    </lineage>
</organism>
<dbReference type="GO" id="GO:0022857">
    <property type="term" value="F:transmembrane transporter activity"/>
    <property type="evidence" value="ECO:0007669"/>
    <property type="project" value="UniProtKB-ARBA"/>
</dbReference>
<dbReference type="STRING" id="1212491.LFA_3692"/>
<reference evidence="7" key="1">
    <citation type="submission" date="2014-09" db="EMBL/GenBank/DDBJ databases">
        <authorList>
            <person name="Gomez-Valero L."/>
        </authorList>
    </citation>
    <scope>NUCLEOTIDE SEQUENCE [LARGE SCALE GENOMIC DNA]</scope>
    <source>
        <strain evidence="7">ATCC700992</strain>
    </source>
</reference>
<keyword evidence="7" id="KW-1185">Reference proteome</keyword>
<keyword evidence="3" id="KW-0067">ATP-binding</keyword>
<dbReference type="HOGENOM" id="CLU_000604_1_22_6"/>
<keyword evidence="2" id="KW-0547">Nucleotide-binding</keyword>
<dbReference type="InterPro" id="IPR017871">
    <property type="entry name" value="ABC_transporter-like_CS"/>
</dbReference>
<dbReference type="PROSITE" id="PS50893">
    <property type="entry name" value="ABC_TRANSPORTER_2"/>
    <property type="match status" value="1"/>
</dbReference>
<dbReference type="GO" id="GO:1902495">
    <property type="term" value="C:transmembrane transporter complex"/>
    <property type="evidence" value="ECO:0007669"/>
    <property type="project" value="UniProtKB-ARBA"/>
</dbReference>
<sequence length="276" mass="30234">MWWFMNKLLAKLYCSGGWLRQNSARPRTLPDSRPHHAFIYHSEVKKNANDGPLIQLTDLVKTYSLDGVSTTVLKEVSLTVHQGDLLAIVGASGSGKSTLMNIIGLLDKADSGTYALKNRNVAGLSDDESATLRNQSIGFVFQQFNLLPRFTAMQNVALPLTYRGEHAGEIKEKVLNALEHVGMRQYAHHRPTQLSGGQQQRVAIARALVTEPQVLLADEPTGALDSKTGTEVMNLFLALHAEGRTIIMVTHDEHVAAQCKRRITIADGLIVGESAS</sequence>
<keyword evidence="1" id="KW-0813">Transport</keyword>
<dbReference type="Pfam" id="PF00005">
    <property type="entry name" value="ABC_tran"/>
    <property type="match status" value="1"/>
</dbReference>
<evidence type="ECO:0000256" key="3">
    <source>
        <dbReference type="ARBA" id="ARBA00022840"/>
    </source>
</evidence>
<evidence type="ECO:0000256" key="1">
    <source>
        <dbReference type="ARBA" id="ARBA00022448"/>
    </source>
</evidence>
<dbReference type="PANTHER" id="PTHR42798:SF2">
    <property type="entry name" value="ABC TRANSPORTER ATP-BINDING PROTEIN MG467-RELATED"/>
    <property type="match status" value="1"/>
</dbReference>
<accession>A0A098GAL0</accession>
<dbReference type="InterPro" id="IPR017911">
    <property type="entry name" value="MacB-like_ATP-bd"/>
</dbReference>
<dbReference type="SMART" id="SM00382">
    <property type="entry name" value="AAA"/>
    <property type="match status" value="1"/>
</dbReference>
<dbReference type="GO" id="GO:0016887">
    <property type="term" value="F:ATP hydrolysis activity"/>
    <property type="evidence" value="ECO:0007669"/>
    <property type="project" value="InterPro"/>
</dbReference>
<evidence type="ECO:0000313" key="6">
    <source>
        <dbReference type="EMBL" id="CEG59017.1"/>
    </source>
</evidence>
<name>A0A098GAL0_9GAMM</name>
<dbReference type="GO" id="GO:0005524">
    <property type="term" value="F:ATP binding"/>
    <property type="evidence" value="ECO:0007669"/>
    <property type="project" value="UniProtKB-KW"/>
</dbReference>
<gene>
    <name evidence="6" type="primary">abcT</name>
    <name evidence="6" type="ORF">LFA_3692</name>
</gene>
<evidence type="ECO:0000256" key="2">
    <source>
        <dbReference type="ARBA" id="ARBA00022741"/>
    </source>
</evidence>
<comment type="similarity">
    <text evidence="4">Belongs to the ABC transporter superfamily. Macrolide exporter (TC 3.A.1.122) family.</text>
</comment>
<dbReference type="EMBL" id="LN614827">
    <property type="protein sequence ID" value="CEG59017.1"/>
    <property type="molecule type" value="Genomic_DNA"/>
</dbReference>
<dbReference type="CDD" id="cd03255">
    <property type="entry name" value="ABC_MJ0796_LolCDE_FtsE"/>
    <property type="match status" value="1"/>
</dbReference>
<dbReference type="AlphaFoldDB" id="A0A098GAL0"/>
<dbReference type="PANTHER" id="PTHR42798">
    <property type="entry name" value="LIPOPROTEIN-RELEASING SYSTEM ATP-BINDING PROTEIN LOLD"/>
    <property type="match status" value="1"/>
</dbReference>
<dbReference type="FunFam" id="3.40.50.300:FF:000032">
    <property type="entry name" value="Export ABC transporter ATP-binding protein"/>
    <property type="match status" value="1"/>
</dbReference>
<dbReference type="Proteomes" id="UP000032430">
    <property type="component" value="Chromosome I"/>
</dbReference>
<evidence type="ECO:0000256" key="4">
    <source>
        <dbReference type="ARBA" id="ARBA00038388"/>
    </source>
</evidence>
<dbReference type="SUPFAM" id="SSF52540">
    <property type="entry name" value="P-loop containing nucleoside triphosphate hydrolases"/>
    <property type="match status" value="1"/>
</dbReference>
<dbReference type="InterPro" id="IPR003439">
    <property type="entry name" value="ABC_transporter-like_ATP-bd"/>
</dbReference>
<dbReference type="Gene3D" id="3.40.50.300">
    <property type="entry name" value="P-loop containing nucleotide triphosphate hydrolases"/>
    <property type="match status" value="1"/>
</dbReference>
<dbReference type="PROSITE" id="PS00211">
    <property type="entry name" value="ABC_TRANSPORTER_1"/>
    <property type="match status" value="1"/>
</dbReference>
<feature type="domain" description="ABC transporter" evidence="5">
    <location>
        <begin position="54"/>
        <end position="275"/>
    </location>
</feature>
<dbReference type="InterPro" id="IPR027417">
    <property type="entry name" value="P-loop_NTPase"/>
</dbReference>
<evidence type="ECO:0000259" key="5">
    <source>
        <dbReference type="PROSITE" id="PS50893"/>
    </source>
</evidence>
<evidence type="ECO:0000313" key="7">
    <source>
        <dbReference type="Proteomes" id="UP000032430"/>
    </source>
</evidence>
<dbReference type="KEGG" id="lfa:LFA_3692"/>
<proteinExistence type="inferred from homology"/>
<protein>
    <submittedName>
        <fullName evidence="6">ABC transporter, ATP binding protein</fullName>
    </submittedName>
</protein>